<feature type="domain" description="Flagellar hook-associated protein 2 N-terminal" evidence="6">
    <location>
        <begin position="7"/>
        <end position="100"/>
    </location>
</feature>
<keyword evidence="8" id="KW-0969">Cilium</keyword>
<dbReference type="Pfam" id="PF02465">
    <property type="entry name" value="FliD_N"/>
    <property type="match status" value="1"/>
</dbReference>
<evidence type="ECO:0000313" key="8">
    <source>
        <dbReference type="EMBL" id="SFU64085.1"/>
    </source>
</evidence>
<comment type="subcellular location">
    <subcellularLocation>
        <location evidence="5">Secreted</location>
    </subcellularLocation>
    <subcellularLocation>
        <location evidence="5">Bacterial flagellum</location>
    </subcellularLocation>
</comment>
<reference evidence="9" key="1">
    <citation type="submission" date="2016-10" db="EMBL/GenBank/DDBJ databases">
        <authorList>
            <person name="Varghese N."/>
            <person name="Submissions S."/>
        </authorList>
    </citation>
    <scope>NUCLEOTIDE SEQUENCE [LARGE SCALE GENOMIC DNA]</scope>
    <source>
        <strain evidence="9">CGMCC 1.11014</strain>
    </source>
</reference>
<name>A0A1I7HTN4_9BURK</name>
<evidence type="ECO:0000256" key="4">
    <source>
        <dbReference type="ARBA" id="ARBA00023143"/>
    </source>
</evidence>
<protein>
    <recommendedName>
        <fullName evidence="5">Flagellar hook-associated protein 2</fullName>
        <shortName evidence="5">HAP2</shortName>
    </recommendedName>
    <alternativeName>
        <fullName evidence="5">Flagellar cap protein</fullName>
    </alternativeName>
</protein>
<proteinExistence type="inferred from homology"/>
<keyword evidence="8" id="KW-0966">Cell projection</keyword>
<feature type="domain" description="Flagellar hook-associated protein 2 C-terminal" evidence="7">
    <location>
        <begin position="230"/>
        <end position="446"/>
    </location>
</feature>
<comment type="subunit">
    <text evidence="2 5">Homopentamer.</text>
</comment>
<gene>
    <name evidence="8" type="ORF">SAMN05216552_1006182</name>
</gene>
<evidence type="ECO:0000256" key="2">
    <source>
        <dbReference type="ARBA" id="ARBA00011255"/>
    </source>
</evidence>
<keyword evidence="3" id="KW-0175">Coiled coil</keyword>
<dbReference type="InterPro" id="IPR003481">
    <property type="entry name" value="FliD_N"/>
</dbReference>
<dbReference type="GO" id="GO:0009424">
    <property type="term" value="C:bacterial-type flagellum hook"/>
    <property type="evidence" value="ECO:0007669"/>
    <property type="project" value="UniProtKB-UniRule"/>
</dbReference>
<dbReference type="Proteomes" id="UP000199391">
    <property type="component" value="Unassembled WGS sequence"/>
</dbReference>
<evidence type="ECO:0000259" key="6">
    <source>
        <dbReference type="Pfam" id="PF02465"/>
    </source>
</evidence>
<keyword evidence="4 5" id="KW-0975">Bacterial flagellum</keyword>
<accession>A0A1I7HTN4</accession>
<evidence type="ECO:0000313" key="9">
    <source>
        <dbReference type="Proteomes" id="UP000199391"/>
    </source>
</evidence>
<comment type="function">
    <text evidence="5">Required for morphogenesis and for the elongation of the flagellar filament by facilitating polymerization of the flagellin monomers at the tip of growing filament. Forms a capping structure, which prevents flagellin subunits (transported through the central channel of the flagellum) from leaking out without polymerization at the distal end.</text>
</comment>
<keyword evidence="5" id="KW-0964">Secreted</keyword>
<dbReference type="Pfam" id="PF07195">
    <property type="entry name" value="FliD_C"/>
    <property type="match status" value="1"/>
</dbReference>
<dbReference type="GO" id="GO:0009421">
    <property type="term" value="C:bacterial-type flagellum filament cap"/>
    <property type="evidence" value="ECO:0007669"/>
    <property type="project" value="InterPro"/>
</dbReference>
<dbReference type="InterPro" id="IPR040026">
    <property type="entry name" value="FliD"/>
</dbReference>
<evidence type="ECO:0000256" key="5">
    <source>
        <dbReference type="RuleBase" id="RU362066"/>
    </source>
</evidence>
<dbReference type="PANTHER" id="PTHR30288">
    <property type="entry name" value="FLAGELLAR CAP/ASSEMBLY PROTEIN FLID"/>
    <property type="match status" value="1"/>
</dbReference>
<dbReference type="GO" id="GO:0005576">
    <property type="term" value="C:extracellular region"/>
    <property type="evidence" value="ECO:0007669"/>
    <property type="project" value="UniProtKB-SubCell"/>
</dbReference>
<dbReference type="STRING" id="1035707.SAMN05216552_1006182"/>
<evidence type="ECO:0000256" key="3">
    <source>
        <dbReference type="ARBA" id="ARBA00023054"/>
    </source>
</evidence>
<evidence type="ECO:0000259" key="7">
    <source>
        <dbReference type="Pfam" id="PF07195"/>
    </source>
</evidence>
<evidence type="ECO:0000256" key="1">
    <source>
        <dbReference type="ARBA" id="ARBA00009764"/>
    </source>
</evidence>
<dbReference type="AlphaFoldDB" id="A0A1I7HTN4"/>
<dbReference type="EMBL" id="FPBO01000006">
    <property type="protein sequence ID" value="SFU64085.1"/>
    <property type="molecule type" value="Genomic_DNA"/>
</dbReference>
<dbReference type="InterPro" id="IPR010809">
    <property type="entry name" value="FliD_C"/>
</dbReference>
<dbReference type="RefSeq" id="WP_093555177.1">
    <property type="nucleotide sequence ID" value="NZ_FPBO01000006.1"/>
</dbReference>
<dbReference type="GO" id="GO:0007155">
    <property type="term" value="P:cell adhesion"/>
    <property type="evidence" value="ECO:0007669"/>
    <property type="project" value="InterPro"/>
</dbReference>
<keyword evidence="8" id="KW-0282">Flagellum</keyword>
<dbReference type="OrthoDB" id="9810816at2"/>
<dbReference type="InterPro" id="IPR018247">
    <property type="entry name" value="EF_Hand_1_Ca_BS"/>
</dbReference>
<sequence>MATTTTYDPATSATQLATAYTSGRQAMLTAQANRTQATGTALTKLNSAMSTFESSLATLSAQKSMVSNSATFSSAVGTATAGPSAAAGVYSFYVETLATAGQVAYGGVTDTSAAGSGSLNVMLADGSNFNVNLTNADKDMDGTLTAQEIATAINVAADNGSRVTASTLTLNGEPTLVLSSVDTGADNAVSLDTGNVTNAALKAMLDDASKQTTLSAAQDAVVWFGPQGTGTRMQQASNTFDVVDDVKITFTQAQAPAAAPVTVTVGLDSSATQANVQSFVDSYNELSKVLADLTASGDPASGKAAGPFAHDSGLIALRNRLTGTLRQLSGDQSLPTFGITAQRDGSLALDGARLKKAIATHPDTLDKIFGSASANAPSGVLGGLDKLMNQWTSSVDGQITQRKSSVSKMQISLMDRQATLDEQYNSAYKRYLTQFSSLQSLQNQMTQNTGLFDAMFSSGEDS</sequence>
<dbReference type="PROSITE" id="PS00018">
    <property type="entry name" value="EF_HAND_1"/>
    <property type="match status" value="1"/>
</dbReference>
<dbReference type="PANTHER" id="PTHR30288:SF0">
    <property type="entry name" value="FLAGELLAR HOOK-ASSOCIATED PROTEIN 2"/>
    <property type="match status" value="1"/>
</dbReference>
<comment type="similarity">
    <text evidence="1 5">Belongs to the FliD family.</text>
</comment>
<keyword evidence="9" id="KW-1185">Reference proteome</keyword>
<organism evidence="8 9">
    <name type="scientific">Pseudoduganella namucuonensis</name>
    <dbReference type="NCBI Taxonomy" id="1035707"/>
    <lineage>
        <taxon>Bacteria</taxon>
        <taxon>Pseudomonadati</taxon>
        <taxon>Pseudomonadota</taxon>
        <taxon>Betaproteobacteria</taxon>
        <taxon>Burkholderiales</taxon>
        <taxon>Oxalobacteraceae</taxon>
        <taxon>Telluria group</taxon>
        <taxon>Pseudoduganella</taxon>
    </lineage>
</organism>